<sequence length="491" mass="55561">MADMEPFTLVEEKSDHPIRLFDDFADLTSAKTADHDVQYLVALRHANPEMIVTSVPSPNCNLLTFANAGMAIAELDTQSDSVSKWRGYVGPRKRGQQGGLTDVIFFAKYHYTWSGEHFVLYTVQGMQYIIKEPAEGEHVLGHSSATDTLLATIGKWQVADENVVWVYDNYWMKSRELWNSVQKAEWANVILDEGMKKALTSVSEKFFESKEVYEDLGVPWKRGIIFYGPPGNGKTISIKALMHGLLKQKNPIPTLYVKSAPNPYHIRNVFSQARQQSPCLLVLEDIETIVTPLTRSYFFNEVDGLENNDGILMVASTNYLDRLDPGLAKRPSRFDRKYLFPAPNQHERELYCEFWRKKLAKRSSVDFPAKLCPPIARLADGFHSLHRPRSNTGFRKIRCKAELSASASGTATLFLLSLAVGLFHYEIASLDYVFPSCIHSLYYMNHHQRLNLSSRATGCANIKATPRIDTLLNFPAGLEAPHPLLVLFCEF</sequence>
<evidence type="ECO:0000313" key="1">
    <source>
        <dbReference type="EMBL" id="KAK8216782.1"/>
    </source>
</evidence>
<protein>
    <submittedName>
        <fullName evidence="1">Uncharacterized protein</fullName>
    </submittedName>
</protein>
<gene>
    <name evidence="1" type="ORF">M8818_001745</name>
</gene>
<dbReference type="EMBL" id="JAMKPW020000007">
    <property type="protein sequence ID" value="KAK8216782.1"/>
    <property type="molecule type" value="Genomic_DNA"/>
</dbReference>
<evidence type="ECO:0000313" key="2">
    <source>
        <dbReference type="Proteomes" id="UP001320706"/>
    </source>
</evidence>
<keyword evidence="2" id="KW-1185">Reference proteome</keyword>
<proteinExistence type="predicted"/>
<name>A0ACC3SJS7_9PEZI</name>
<dbReference type="Proteomes" id="UP001320706">
    <property type="component" value="Unassembled WGS sequence"/>
</dbReference>
<reference evidence="1" key="1">
    <citation type="submission" date="2024-02" db="EMBL/GenBank/DDBJ databases">
        <title>Metagenome Assembled Genome of Zalaria obscura JY119.</title>
        <authorList>
            <person name="Vighnesh L."/>
            <person name="Jagadeeshwari U."/>
            <person name="Venkata Ramana C."/>
            <person name="Sasikala C."/>
        </authorList>
    </citation>
    <scope>NUCLEOTIDE SEQUENCE</scope>
    <source>
        <strain evidence="1">JY119</strain>
    </source>
</reference>
<organism evidence="1 2">
    <name type="scientific">Zalaria obscura</name>
    <dbReference type="NCBI Taxonomy" id="2024903"/>
    <lineage>
        <taxon>Eukaryota</taxon>
        <taxon>Fungi</taxon>
        <taxon>Dikarya</taxon>
        <taxon>Ascomycota</taxon>
        <taxon>Pezizomycotina</taxon>
        <taxon>Dothideomycetes</taxon>
        <taxon>Dothideomycetidae</taxon>
        <taxon>Dothideales</taxon>
        <taxon>Zalariaceae</taxon>
        <taxon>Zalaria</taxon>
    </lineage>
</organism>
<accession>A0ACC3SJS7</accession>
<comment type="caution">
    <text evidence="1">The sequence shown here is derived from an EMBL/GenBank/DDBJ whole genome shotgun (WGS) entry which is preliminary data.</text>
</comment>